<dbReference type="RefSeq" id="WP_006308032.1">
    <property type="nucleotide sequence ID" value="NZ_JH601133.1"/>
</dbReference>
<gene>
    <name evidence="2" type="ORF">HMPREF9708_00167</name>
</gene>
<dbReference type="OrthoDB" id="2139234at2"/>
<dbReference type="STRING" id="883113.HMPREF9708_00167"/>
<name>H3NH28_9LACT</name>
<protein>
    <submittedName>
        <fullName evidence="2">Uncharacterized protein</fullName>
    </submittedName>
</protein>
<dbReference type="eggNOG" id="ENOG502ZRD3">
    <property type="taxonomic scope" value="Bacteria"/>
</dbReference>
<reference evidence="2 3" key="1">
    <citation type="submission" date="2012-01" db="EMBL/GenBank/DDBJ databases">
        <title>The Genome Sequence of Facklamia languida CCUG 37842.</title>
        <authorList>
            <consortium name="The Broad Institute Genome Sequencing Platform"/>
            <person name="Earl A."/>
            <person name="Ward D."/>
            <person name="Feldgarden M."/>
            <person name="Gevers D."/>
            <person name="Huys G."/>
            <person name="Young S.K."/>
            <person name="Zeng Q."/>
            <person name="Gargeya S."/>
            <person name="Fitzgerald M."/>
            <person name="Haas B."/>
            <person name="Abouelleil A."/>
            <person name="Alvarado L."/>
            <person name="Arachchi H.M."/>
            <person name="Berlin A."/>
            <person name="Chapman S.B."/>
            <person name="Gearin G."/>
            <person name="Goldberg J."/>
            <person name="Griggs A."/>
            <person name="Gujja S."/>
            <person name="Hansen M."/>
            <person name="Heiman D."/>
            <person name="Howarth C."/>
            <person name="Larimer J."/>
            <person name="Lui A."/>
            <person name="MacDonald P.J.P."/>
            <person name="McCowen C."/>
            <person name="Montmayeur A."/>
            <person name="Murphy C."/>
            <person name="Neiman D."/>
            <person name="Pearson M."/>
            <person name="Priest M."/>
            <person name="Roberts A."/>
            <person name="Saif S."/>
            <person name="Shea T."/>
            <person name="Sisk P."/>
            <person name="Stolte C."/>
            <person name="Sykes S."/>
            <person name="Wortman J."/>
            <person name="Nusbaum C."/>
            <person name="Birren B."/>
        </authorList>
    </citation>
    <scope>NUCLEOTIDE SEQUENCE [LARGE SCALE GENOMIC DNA]</scope>
    <source>
        <strain evidence="2 3">CCUG 37842</strain>
    </source>
</reference>
<keyword evidence="1" id="KW-0472">Membrane</keyword>
<feature type="transmembrane region" description="Helical" evidence="1">
    <location>
        <begin position="98"/>
        <end position="122"/>
    </location>
</feature>
<organism evidence="2 3">
    <name type="scientific">Facklamia languida CCUG 37842</name>
    <dbReference type="NCBI Taxonomy" id="883113"/>
    <lineage>
        <taxon>Bacteria</taxon>
        <taxon>Bacillati</taxon>
        <taxon>Bacillota</taxon>
        <taxon>Bacilli</taxon>
        <taxon>Lactobacillales</taxon>
        <taxon>Aerococcaceae</taxon>
        <taxon>Facklamia</taxon>
    </lineage>
</organism>
<dbReference type="AlphaFoldDB" id="H3NH28"/>
<dbReference type="EMBL" id="AGEG01000002">
    <property type="protein sequence ID" value="EHR38083.1"/>
    <property type="molecule type" value="Genomic_DNA"/>
</dbReference>
<feature type="transmembrane region" description="Helical" evidence="1">
    <location>
        <begin position="40"/>
        <end position="60"/>
    </location>
</feature>
<proteinExistence type="predicted"/>
<dbReference type="PATRIC" id="fig|883113.3.peg.164"/>
<dbReference type="Proteomes" id="UP000006190">
    <property type="component" value="Unassembled WGS sequence"/>
</dbReference>
<keyword evidence="1" id="KW-1133">Transmembrane helix</keyword>
<feature type="transmembrane region" description="Helical" evidence="1">
    <location>
        <begin position="12"/>
        <end position="28"/>
    </location>
</feature>
<evidence type="ECO:0000313" key="3">
    <source>
        <dbReference type="Proteomes" id="UP000006190"/>
    </source>
</evidence>
<sequence>MGNHPFSLGEFLNYVVPLIIIWIVNRYYRSYLKFFKQWPLTLAILLIPMWLVLIYNFGWLTFGFNVLPFIILLTAFMLGLQLFYMVREIDRFYFQSYYLPASELIFSILTAHLVGLILLRWWTFIR</sequence>
<feature type="transmembrane region" description="Helical" evidence="1">
    <location>
        <begin position="66"/>
        <end position="86"/>
    </location>
</feature>
<keyword evidence="1" id="KW-0812">Transmembrane</keyword>
<evidence type="ECO:0000256" key="1">
    <source>
        <dbReference type="SAM" id="Phobius"/>
    </source>
</evidence>
<dbReference type="HOGENOM" id="CLU_1978207_0_0_9"/>
<accession>H3NH28</accession>
<comment type="caution">
    <text evidence="2">The sequence shown here is derived from an EMBL/GenBank/DDBJ whole genome shotgun (WGS) entry which is preliminary data.</text>
</comment>
<keyword evidence="3" id="KW-1185">Reference proteome</keyword>
<evidence type="ECO:0000313" key="2">
    <source>
        <dbReference type="EMBL" id="EHR38083.1"/>
    </source>
</evidence>